<dbReference type="AlphaFoldDB" id="A0A0X1SYC3"/>
<evidence type="ECO:0000313" key="4">
    <source>
        <dbReference type="Proteomes" id="UP000063229"/>
    </source>
</evidence>
<evidence type="ECO:0000256" key="2">
    <source>
        <dbReference type="SAM" id="Phobius"/>
    </source>
</evidence>
<sequence>MPLVAKLAGTSHGDIRLQYISLDSAAKIIIDSELQVLGGDYKHWLIPYSTQSPAYHPFLRQNQALFNSYLILMGSYLVIIGALTARRQTELLTAASETCLYPDVNPYDPANLSVEYELGFMAGKTGNRHAKEFLTVPIPTLVAKLLWDLKIFHHAFVREGLMPADMPLFFYVGAKNVTARPMSPSTYNSCLTAICDYTQTPTIELNGRVHRFYVRQHQFRRFFAMVFFASAGFKDLDALRAFMGHSDIQHLYTYIVEVTPGAMLQEVKARTLTEAALAESPTIENINVLKRFLCEVNNVHDLTLKDVSSLKSILRRASASCGEQLRSDIPSLSETDVYDNLEYLLTLKLIDLQPDFVRVEDDQGIRQDVHLIVKLKL</sequence>
<gene>
    <name evidence="3" type="ORF">AWM79_05750</name>
</gene>
<name>A0A0X1SYC3_PSEAA</name>
<dbReference type="GO" id="GO:0015074">
    <property type="term" value="P:DNA integration"/>
    <property type="evidence" value="ECO:0007669"/>
    <property type="project" value="InterPro"/>
</dbReference>
<keyword evidence="2" id="KW-0812">Transmembrane</keyword>
<dbReference type="InterPro" id="IPR011010">
    <property type="entry name" value="DNA_brk_join_enz"/>
</dbReference>
<dbReference type="GO" id="GO:0006310">
    <property type="term" value="P:DNA recombination"/>
    <property type="evidence" value="ECO:0007669"/>
    <property type="project" value="UniProtKB-KW"/>
</dbReference>
<feature type="transmembrane region" description="Helical" evidence="2">
    <location>
        <begin position="66"/>
        <end position="85"/>
    </location>
</feature>
<dbReference type="KEGG" id="pagb:AWM79_05750"/>
<dbReference type="SUPFAM" id="SSF56349">
    <property type="entry name" value="DNA breaking-rejoining enzymes"/>
    <property type="match status" value="1"/>
</dbReference>
<protein>
    <recommendedName>
        <fullName evidence="5">Integrase</fullName>
    </recommendedName>
</protein>
<dbReference type="EMBL" id="CP014135">
    <property type="protein sequence ID" value="AMB84837.1"/>
    <property type="molecule type" value="Genomic_DNA"/>
</dbReference>
<dbReference type="GO" id="GO:0003677">
    <property type="term" value="F:DNA binding"/>
    <property type="evidence" value="ECO:0007669"/>
    <property type="project" value="InterPro"/>
</dbReference>
<evidence type="ECO:0000256" key="1">
    <source>
        <dbReference type="ARBA" id="ARBA00023172"/>
    </source>
</evidence>
<keyword evidence="1" id="KW-0233">DNA recombination</keyword>
<keyword evidence="2" id="KW-1133">Transmembrane helix</keyword>
<keyword evidence="2" id="KW-0472">Membrane</keyword>
<dbReference type="InterPro" id="IPR013762">
    <property type="entry name" value="Integrase-like_cat_sf"/>
</dbReference>
<dbReference type="Proteomes" id="UP000063229">
    <property type="component" value="Chromosome"/>
</dbReference>
<dbReference type="Gene3D" id="1.10.443.10">
    <property type="entry name" value="Intergrase catalytic core"/>
    <property type="match status" value="1"/>
</dbReference>
<keyword evidence="4" id="KW-1185">Reference proteome</keyword>
<accession>A0A0X1SYC3</accession>
<reference evidence="3 4" key="1">
    <citation type="submission" date="2016-01" db="EMBL/GenBank/DDBJ databases">
        <authorList>
            <person name="McClelland M."/>
            <person name="Jain A."/>
            <person name="Saraogi P."/>
            <person name="Mendelson R."/>
            <person name="Westerman R."/>
            <person name="SanMiguel P."/>
            <person name="Csonka L."/>
        </authorList>
    </citation>
    <scope>NUCLEOTIDE SEQUENCE [LARGE SCALE GENOMIC DNA]</scope>
    <source>
        <strain evidence="3 4">NCPPB 2472</strain>
    </source>
</reference>
<organism evidence="3 4">
    <name type="scientific">Pseudomonas agarici</name>
    <dbReference type="NCBI Taxonomy" id="46677"/>
    <lineage>
        <taxon>Bacteria</taxon>
        <taxon>Pseudomonadati</taxon>
        <taxon>Pseudomonadota</taxon>
        <taxon>Gammaproteobacteria</taxon>
        <taxon>Pseudomonadales</taxon>
        <taxon>Pseudomonadaceae</taxon>
        <taxon>Pseudomonas</taxon>
    </lineage>
</organism>
<evidence type="ECO:0000313" key="3">
    <source>
        <dbReference type="EMBL" id="AMB84837.1"/>
    </source>
</evidence>
<evidence type="ECO:0008006" key="5">
    <source>
        <dbReference type="Google" id="ProtNLM"/>
    </source>
</evidence>
<proteinExistence type="predicted"/>